<evidence type="ECO:0000313" key="2">
    <source>
        <dbReference type="EMBL" id="RFU40498.1"/>
    </source>
</evidence>
<evidence type="ECO:0000259" key="1">
    <source>
        <dbReference type="Pfam" id="PF19054"/>
    </source>
</evidence>
<keyword evidence="3" id="KW-1185">Reference proteome</keyword>
<feature type="domain" description="DUF5753" evidence="1">
    <location>
        <begin position="103"/>
        <end position="274"/>
    </location>
</feature>
<dbReference type="InterPro" id="IPR043917">
    <property type="entry name" value="DUF5753"/>
</dbReference>
<evidence type="ECO:0000313" key="3">
    <source>
        <dbReference type="Proteomes" id="UP000261811"/>
    </source>
</evidence>
<reference evidence="2 3" key="1">
    <citation type="submission" date="2018-08" db="EMBL/GenBank/DDBJ databases">
        <title>Actinomadura jelena sp. nov., a novel Actinomycete isolated from soil in Chad.</title>
        <authorList>
            <person name="Shi L."/>
        </authorList>
    </citation>
    <scope>NUCLEOTIDE SEQUENCE [LARGE SCALE GENOMIC DNA]</scope>
    <source>
        <strain evidence="2 3">NEAU-G17</strain>
    </source>
</reference>
<accession>A0A372JMB9</accession>
<dbReference type="OrthoDB" id="3462879at2"/>
<dbReference type="Proteomes" id="UP000261811">
    <property type="component" value="Unassembled WGS sequence"/>
</dbReference>
<dbReference type="RefSeq" id="WP_117358421.1">
    <property type="nucleotide sequence ID" value="NZ_QURH01000283.1"/>
</dbReference>
<gene>
    <name evidence="2" type="ORF">DZF91_16910</name>
</gene>
<comment type="caution">
    <text evidence="2">The sequence shown here is derived from an EMBL/GenBank/DDBJ whole genome shotgun (WGS) entry which is preliminary data.</text>
</comment>
<proteinExistence type="predicted"/>
<dbReference type="Pfam" id="PF19054">
    <property type="entry name" value="DUF5753"/>
    <property type="match status" value="1"/>
</dbReference>
<sequence>MAYDYDRPVPKINARIIGWGLRRVREILELDYEEAVAGFGRNAQWLAAVETGFADITPSEVGALLANYGAVPERIRSVLTSLAARPDGPLWLGPHLDRLSGMLRDILTVEAEADVVRAFGLRAVPDLARTENYARVIYEHRLLPQDHPEGDWPLLAARQRHRPGGNPRTLDLIIDHHVVAVFPDGHEDVWREQVEHLLTLSRTGHSVRVVPRSVGFYLGFEGPFEIYEVSAFNDRLSVIHWPDGLGMSPANLVPQWRGIEKVALSPADSALFLNDALHGRDLDRY</sequence>
<dbReference type="EMBL" id="QURH01000283">
    <property type="protein sequence ID" value="RFU40498.1"/>
    <property type="molecule type" value="Genomic_DNA"/>
</dbReference>
<organism evidence="2 3">
    <name type="scientific">Actinomadura logoneensis</name>
    <dbReference type="NCBI Taxonomy" id="2293572"/>
    <lineage>
        <taxon>Bacteria</taxon>
        <taxon>Bacillati</taxon>
        <taxon>Actinomycetota</taxon>
        <taxon>Actinomycetes</taxon>
        <taxon>Streptosporangiales</taxon>
        <taxon>Thermomonosporaceae</taxon>
        <taxon>Actinomadura</taxon>
    </lineage>
</organism>
<name>A0A372JMB9_9ACTN</name>
<dbReference type="AlphaFoldDB" id="A0A372JMB9"/>
<protein>
    <recommendedName>
        <fullName evidence="1">DUF5753 domain-containing protein</fullName>
    </recommendedName>
</protein>